<dbReference type="HOGENOM" id="CLU_2217930_0_0_0"/>
<evidence type="ECO:0000313" key="3">
    <source>
        <dbReference type="Proteomes" id="UP000004358"/>
    </source>
</evidence>
<accession>A4A1G2</accession>
<protein>
    <submittedName>
        <fullName evidence="2">Uncharacterized protein</fullName>
    </submittedName>
</protein>
<feature type="chain" id="PRO_5002665487" evidence="1">
    <location>
        <begin position="32"/>
        <end position="113"/>
    </location>
</feature>
<keyword evidence="1" id="KW-0732">Signal</keyword>
<organism evidence="2 3">
    <name type="scientific">Blastopirellula marina DSM 3645</name>
    <dbReference type="NCBI Taxonomy" id="314230"/>
    <lineage>
        <taxon>Bacteria</taxon>
        <taxon>Pseudomonadati</taxon>
        <taxon>Planctomycetota</taxon>
        <taxon>Planctomycetia</taxon>
        <taxon>Pirellulales</taxon>
        <taxon>Pirellulaceae</taxon>
        <taxon>Blastopirellula</taxon>
    </lineage>
</organism>
<evidence type="ECO:0000313" key="2">
    <source>
        <dbReference type="EMBL" id="EAQ77411.1"/>
    </source>
</evidence>
<dbReference type="RefSeq" id="WP_002654510.1">
    <property type="nucleotide sequence ID" value="NZ_CH672377.1"/>
</dbReference>
<sequence length="113" mass="12268">MVSTQFRSQFQKIGRRLVLGVSVLALTFAFAAPSMLGSAAESTSTDVAWRGRVYRRAYYGPVVPVVPVIPVAPVAPVYRAPLLRPYYAPVYGPTYYGSPYGGAVVSPYGGVYW</sequence>
<feature type="signal peptide" evidence="1">
    <location>
        <begin position="1"/>
        <end position="31"/>
    </location>
</feature>
<dbReference type="Proteomes" id="UP000004358">
    <property type="component" value="Unassembled WGS sequence"/>
</dbReference>
<gene>
    <name evidence="2" type="ORF">DSM3645_04580</name>
</gene>
<dbReference type="AlphaFoldDB" id="A4A1G2"/>
<proteinExistence type="predicted"/>
<reference evidence="2 3" key="1">
    <citation type="submission" date="2006-02" db="EMBL/GenBank/DDBJ databases">
        <authorList>
            <person name="Amann R."/>
            <person name="Ferriera S."/>
            <person name="Johnson J."/>
            <person name="Kravitz S."/>
            <person name="Halpern A."/>
            <person name="Remington K."/>
            <person name="Beeson K."/>
            <person name="Tran B."/>
            <person name="Rogers Y.-H."/>
            <person name="Friedman R."/>
            <person name="Venter J.C."/>
        </authorList>
    </citation>
    <scope>NUCLEOTIDE SEQUENCE [LARGE SCALE GENOMIC DNA]</scope>
    <source>
        <strain evidence="2 3">DSM 3645</strain>
    </source>
</reference>
<dbReference type="EMBL" id="AANZ01000034">
    <property type="protein sequence ID" value="EAQ77411.1"/>
    <property type="molecule type" value="Genomic_DNA"/>
</dbReference>
<name>A4A1G2_9BACT</name>
<evidence type="ECO:0000256" key="1">
    <source>
        <dbReference type="SAM" id="SignalP"/>
    </source>
</evidence>
<comment type="caution">
    <text evidence="2">The sequence shown here is derived from an EMBL/GenBank/DDBJ whole genome shotgun (WGS) entry which is preliminary data.</text>
</comment>